<evidence type="ECO:0000313" key="2">
    <source>
        <dbReference type="Proteomes" id="UP000481153"/>
    </source>
</evidence>
<dbReference type="Proteomes" id="UP000481153">
    <property type="component" value="Unassembled WGS sequence"/>
</dbReference>
<comment type="caution">
    <text evidence="1">The sequence shown here is derived from an EMBL/GenBank/DDBJ whole genome shotgun (WGS) entry which is preliminary data.</text>
</comment>
<gene>
    <name evidence="1" type="ORF">Ae201684_008575</name>
</gene>
<dbReference type="VEuPathDB" id="FungiDB:AeMF1_021236"/>
<proteinExistence type="predicted"/>
<evidence type="ECO:0000313" key="1">
    <source>
        <dbReference type="EMBL" id="KAF0734914.1"/>
    </source>
</evidence>
<reference evidence="1 2" key="1">
    <citation type="submission" date="2019-07" db="EMBL/GenBank/DDBJ databases">
        <title>Genomics analysis of Aphanomyces spp. identifies a new class of oomycete effector associated with host adaptation.</title>
        <authorList>
            <person name="Gaulin E."/>
        </authorList>
    </citation>
    <scope>NUCLEOTIDE SEQUENCE [LARGE SCALE GENOMIC DNA]</scope>
    <source>
        <strain evidence="1 2">ATCC 201684</strain>
    </source>
</reference>
<dbReference type="AlphaFoldDB" id="A0A6G0X4U0"/>
<protein>
    <submittedName>
        <fullName evidence="1">Uncharacterized protein</fullName>
    </submittedName>
</protein>
<organism evidence="1 2">
    <name type="scientific">Aphanomyces euteiches</name>
    <dbReference type="NCBI Taxonomy" id="100861"/>
    <lineage>
        <taxon>Eukaryota</taxon>
        <taxon>Sar</taxon>
        <taxon>Stramenopiles</taxon>
        <taxon>Oomycota</taxon>
        <taxon>Saprolegniomycetes</taxon>
        <taxon>Saprolegniales</taxon>
        <taxon>Verrucalvaceae</taxon>
        <taxon>Aphanomyces</taxon>
    </lineage>
</organism>
<accession>A0A6G0X4U0</accession>
<name>A0A6G0X4U0_9STRA</name>
<dbReference type="EMBL" id="VJMJ01000103">
    <property type="protein sequence ID" value="KAF0734914.1"/>
    <property type="molecule type" value="Genomic_DNA"/>
</dbReference>
<sequence>MHAAYSPRFPQDERPPFRGYCLYKTGKCPNERALKTNGQPHNLCDVHRFKQNQNQRKMDWKLRQKRYFAPYERSETHVVQKVPRYTDTTLSVISLPPIVSADPYSLPWPTGPVPFGLDSFEPDHSSPRLYYKISNVLTQETAPFEPWLSQPVVVSSTPPRLPSLAACISRQAVAYGDGL</sequence>
<keyword evidence="2" id="KW-1185">Reference proteome</keyword>